<reference evidence="8" key="1">
    <citation type="submission" date="2015-03" db="EMBL/GenBank/DDBJ databases">
        <title>Wuchereria bancrofti Genome Sequencing Papua New Guinea Strain.</title>
        <authorList>
            <person name="Small S.T."/>
            <person name="Serre D."/>
            <person name="Zimmerman P.A."/>
        </authorList>
    </citation>
    <scope>NUCLEOTIDE SEQUENCE [LARGE SCALE GENOMIC DNA]</scope>
    <source>
        <strain evidence="8">pt0022</strain>
    </source>
</reference>
<dbReference type="GO" id="GO:0016020">
    <property type="term" value="C:membrane"/>
    <property type="evidence" value="ECO:0007669"/>
    <property type="project" value="UniProtKB-SubCell"/>
</dbReference>
<evidence type="ECO:0000256" key="5">
    <source>
        <dbReference type="ARBA" id="ARBA00022989"/>
    </source>
</evidence>
<name>A0AAF5RX58_WUCBA</name>
<keyword evidence="4 7" id="KW-0812">Transmembrane</keyword>
<evidence type="ECO:0000256" key="6">
    <source>
        <dbReference type="ARBA" id="ARBA00023136"/>
    </source>
</evidence>
<evidence type="ECO:0000256" key="2">
    <source>
        <dbReference type="ARBA" id="ARBA00004234"/>
    </source>
</evidence>
<evidence type="ECO:0000256" key="1">
    <source>
        <dbReference type="ARBA" id="ARBA00004141"/>
    </source>
</evidence>
<evidence type="ECO:0000313" key="8">
    <source>
        <dbReference type="Proteomes" id="UP000093561"/>
    </source>
</evidence>
<keyword evidence="5 7" id="KW-1133">Transmembrane helix</keyword>
<dbReference type="AlphaFoldDB" id="A0AAF5RX58"/>
<dbReference type="WBParaSite" id="mrna-Wban_08964">
    <property type="protein sequence ID" value="mrna-Wban_08964"/>
    <property type="gene ID" value="Wban_08964"/>
</dbReference>
<comment type="similarity">
    <text evidence="3 7">Belongs to the PRA1 family.</text>
</comment>
<dbReference type="PANTHER" id="PTHR19317">
    <property type="entry name" value="PRENYLATED RAB ACCEPTOR 1-RELATED"/>
    <property type="match status" value="1"/>
</dbReference>
<comment type="subcellular location">
    <subcellularLocation>
        <location evidence="2">Cytoplasmic vesicle</location>
        <location evidence="2">Secretory vesicle</location>
        <location evidence="2">Synaptic vesicle</location>
    </subcellularLocation>
    <subcellularLocation>
        <location evidence="1 7">Membrane</location>
        <topology evidence="1 7">Multi-pass membrane protein</topology>
    </subcellularLocation>
</comment>
<evidence type="ECO:0000256" key="7">
    <source>
        <dbReference type="RuleBase" id="RU363107"/>
    </source>
</evidence>
<organism evidence="8 9">
    <name type="scientific">Wuchereria bancrofti</name>
    <dbReference type="NCBI Taxonomy" id="6293"/>
    <lineage>
        <taxon>Eukaryota</taxon>
        <taxon>Metazoa</taxon>
        <taxon>Ecdysozoa</taxon>
        <taxon>Nematoda</taxon>
        <taxon>Chromadorea</taxon>
        <taxon>Rhabditida</taxon>
        <taxon>Spirurina</taxon>
        <taxon>Spiruromorpha</taxon>
        <taxon>Filarioidea</taxon>
        <taxon>Onchocercidae</taxon>
        <taxon>Wuchereria</taxon>
    </lineage>
</organism>
<accession>A0AAF5RX58</accession>
<reference evidence="8" key="2">
    <citation type="journal article" date="2016" name="Mol. Ecol.">
        <title>Population genomics of the filarial nematode parasite Wuchereria bancrofti from mosquitoes.</title>
        <authorList>
            <person name="Small S.T."/>
            <person name="Reimer L.J."/>
            <person name="Tisch D.J."/>
            <person name="King C.L."/>
            <person name="Christensen B.M."/>
            <person name="Siba P.M."/>
            <person name="Kazura J.W."/>
            <person name="Serre D."/>
            <person name="Zimmerman P.A."/>
        </authorList>
    </citation>
    <scope>NUCLEOTIDE SEQUENCE</scope>
    <source>
        <strain evidence="8">pt0022</strain>
    </source>
</reference>
<dbReference type="Pfam" id="PF03208">
    <property type="entry name" value="PRA1"/>
    <property type="match status" value="1"/>
</dbReference>
<feature type="transmembrane region" description="Helical" evidence="7">
    <location>
        <begin position="91"/>
        <end position="124"/>
    </location>
</feature>
<reference evidence="9" key="3">
    <citation type="submission" date="2024-02" db="UniProtKB">
        <authorList>
            <consortium name="WormBaseParasite"/>
        </authorList>
    </citation>
    <scope>IDENTIFICATION</scope>
    <source>
        <strain evidence="9">pt0022</strain>
    </source>
</reference>
<dbReference type="GO" id="GO:0005794">
    <property type="term" value="C:Golgi apparatus"/>
    <property type="evidence" value="ECO:0007669"/>
    <property type="project" value="TreeGrafter"/>
</dbReference>
<evidence type="ECO:0000256" key="3">
    <source>
        <dbReference type="ARBA" id="ARBA00006483"/>
    </source>
</evidence>
<dbReference type="PANTHER" id="PTHR19317:SF0">
    <property type="entry name" value="PRENYLATED RAB ACCEPTOR PROTEIN 1"/>
    <property type="match status" value="1"/>
</dbReference>
<proteinExistence type="inferred from homology"/>
<dbReference type="InterPro" id="IPR004895">
    <property type="entry name" value="Prenylated_rab_accept_PRA1"/>
</dbReference>
<sequence>MMQDRKAVIVIQPTATQSDYLQEVMSEYTGEDSRDVQCATNFRAFHDIRAWSKSVKPWCEFFRLSHFGFSSNINGYITRMKKNFSQFMANYALISAILMICGIITSFWLLLSSILLGILVYFIYRKTKNGPIKIGTEEIPTWILYVAAIFITLPLFIYAEVGYILYCAMGISIILVLIHASFYKNETITALPEVNVEVMTKVDDQPHVATAEITSNPRISSKRHVLFHDVENDDN</sequence>
<evidence type="ECO:0000313" key="9">
    <source>
        <dbReference type="WBParaSite" id="mrna-Wban_08964"/>
    </source>
</evidence>
<feature type="transmembrane region" description="Helical" evidence="7">
    <location>
        <begin position="163"/>
        <end position="183"/>
    </location>
</feature>
<feature type="transmembrane region" description="Helical" evidence="7">
    <location>
        <begin position="139"/>
        <end position="158"/>
    </location>
</feature>
<dbReference type="GO" id="GO:0008021">
    <property type="term" value="C:synaptic vesicle"/>
    <property type="evidence" value="ECO:0007669"/>
    <property type="project" value="UniProtKB-SubCell"/>
</dbReference>
<evidence type="ECO:0000256" key="4">
    <source>
        <dbReference type="ARBA" id="ARBA00022692"/>
    </source>
</evidence>
<protein>
    <recommendedName>
        <fullName evidence="7">PRA1 family protein</fullName>
    </recommendedName>
</protein>
<dbReference type="Proteomes" id="UP000093561">
    <property type="component" value="Unassembled WGS sequence"/>
</dbReference>
<keyword evidence="6 7" id="KW-0472">Membrane</keyword>